<dbReference type="EMBL" id="JAJSOF020000013">
    <property type="protein sequence ID" value="KAJ4443309.1"/>
    <property type="molecule type" value="Genomic_DNA"/>
</dbReference>
<comment type="caution">
    <text evidence="1">The sequence shown here is derived from an EMBL/GenBank/DDBJ whole genome shotgun (WGS) entry which is preliminary data.</text>
</comment>
<evidence type="ECO:0000313" key="2">
    <source>
        <dbReference type="Proteomes" id="UP001148838"/>
    </source>
</evidence>
<dbReference type="SMART" id="SM00696">
    <property type="entry name" value="DM9"/>
    <property type="match status" value="2"/>
</dbReference>
<dbReference type="PANTHER" id="PTHR31649:SF1">
    <property type="entry name" value="FARNESOIC ACID O-METHYL TRANSFERASE DOMAIN-CONTAINING PROTEIN"/>
    <property type="match status" value="1"/>
</dbReference>
<dbReference type="PANTHER" id="PTHR31649">
    <property type="entry name" value="AGAP009604-PA"/>
    <property type="match status" value="1"/>
</dbReference>
<keyword evidence="2" id="KW-1185">Reference proteome</keyword>
<organism evidence="1 2">
    <name type="scientific">Periplaneta americana</name>
    <name type="common">American cockroach</name>
    <name type="synonym">Blatta americana</name>
    <dbReference type="NCBI Taxonomy" id="6978"/>
    <lineage>
        <taxon>Eukaryota</taxon>
        <taxon>Metazoa</taxon>
        <taxon>Ecdysozoa</taxon>
        <taxon>Arthropoda</taxon>
        <taxon>Hexapoda</taxon>
        <taxon>Insecta</taxon>
        <taxon>Pterygota</taxon>
        <taxon>Neoptera</taxon>
        <taxon>Polyneoptera</taxon>
        <taxon>Dictyoptera</taxon>
        <taxon>Blattodea</taxon>
        <taxon>Blattoidea</taxon>
        <taxon>Blattidae</taxon>
        <taxon>Blattinae</taxon>
        <taxon>Periplaneta</taxon>
    </lineage>
</organism>
<name>A0ABQ8T9W0_PERAM</name>
<sequence length="181" mass="19793">MIGEWTRAETRGRELSRNYGLLIKDNAQVNAIQPVTLITEVTWEKSSDGNVPMGALRCGRDRDGGPIYLGRAYHAGDLLPAKVVPNKGCAYVCWNCSEHVKLQYEVLCHGNLAWEIASNGSVPISAIKVGSTETGECLYAARVEHDGIMTPGKVHPSHGVCYIPYNGAELSFKNYEVLVSK</sequence>
<dbReference type="Proteomes" id="UP001148838">
    <property type="component" value="Unassembled WGS sequence"/>
</dbReference>
<reference evidence="1 2" key="1">
    <citation type="journal article" date="2022" name="Allergy">
        <title>Genome assembly and annotation of Periplaneta americana reveal a comprehensive cockroach allergen profile.</title>
        <authorList>
            <person name="Wang L."/>
            <person name="Xiong Q."/>
            <person name="Saelim N."/>
            <person name="Wang L."/>
            <person name="Nong W."/>
            <person name="Wan A.T."/>
            <person name="Shi M."/>
            <person name="Liu X."/>
            <person name="Cao Q."/>
            <person name="Hui J.H.L."/>
            <person name="Sookrung N."/>
            <person name="Leung T.F."/>
            <person name="Tungtrongchitr A."/>
            <person name="Tsui S.K.W."/>
        </authorList>
    </citation>
    <scope>NUCLEOTIDE SEQUENCE [LARGE SCALE GENOMIC DNA]</scope>
    <source>
        <strain evidence="1">PWHHKU_190912</strain>
    </source>
</reference>
<proteinExistence type="predicted"/>
<dbReference type="InterPro" id="IPR006616">
    <property type="entry name" value="DM9_repeat"/>
</dbReference>
<dbReference type="Pfam" id="PF11901">
    <property type="entry name" value="DM9"/>
    <property type="match status" value="1"/>
</dbReference>
<evidence type="ECO:0000313" key="1">
    <source>
        <dbReference type="EMBL" id="KAJ4443309.1"/>
    </source>
</evidence>
<protein>
    <submittedName>
        <fullName evidence="1">Uncharacterized protein</fullName>
    </submittedName>
</protein>
<accession>A0ABQ8T9W0</accession>
<gene>
    <name evidence="1" type="ORF">ANN_04977</name>
</gene>